<keyword evidence="6" id="KW-1185">Reference proteome</keyword>
<dbReference type="GO" id="GO:0005886">
    <property type="term" value="C:plasma membrane"/>
    <property type="evidence" value="ECO:0007669"/>
    <property type="project" value="UniProtKB-SubCell"/>
</dbReference>
<evidence type="ECO:0000256" key="1">
    <source>
        <dbReference type="ARBA" id="ARBA00022475"/>
    </source>
</evidence>
<keyword evidence="3 4" id="KW-0472">Membrane</keyword>
<dbReference type="RefSeq" id="WP_054965863.1">
    <property type="nucleotide sequence ID" value="NZ_FMUN01000008.1"/>
</dbReference>
<comment type="subcellular location">
    <subcellularLocation>
        <location evidence="4">Cytoplasm</location>
    </subcellularLocation>
    <subcellularLocation>
        <location evidence="4">Cell membrane</location>
        <topology evidence="4">Peripheral membrane protein</topology>
        <orientation evidence="4">Cytoplasmic side</orientation>
    </subcellularLocation>
</comment>
<dbReference type="AlphaFoldDB" id="A0A0P9CUZ3"/>
<gene>
    <name evidence="4" type="primary">hflD</name>
    <name evidence="5" type="ORF">SAMN05661077_2722</name>
</gene>
<accession>A0A0P9CUZ3</accession>
<sequence length="212" mass="23145">MEDRQTNQALALAGVFQAAALVREIAREGGLVHTHAAEANVASVFATDPESVEAVFGDVLGVRLGLEAMRDQLRAENKQGQDMEIARYVIGMTVLERKLARKRGALEALGADIEEARRTYEHFGAGHANVHGRLADLYAEHISTLGPRIVVRGDEQVLREPGNVARVRALLLAGIRAAVLWRQLGGRRWQMVLARGRYLRAAEGLLDTIPAA</sequence>
<proteinExistence type="inferred from homology"/>
<dbReference type="Pfam" id="PF04356">
    <property type="entry name" value="DUF489"/>
    <property type="match status" value="1"/>
</dbReference>
<dbReference type="GO" id="GO:0005737">
    <property type="term" value="C:cytoplasm"/>
    <property type="evidence" value="ECO:0007669"/>
    <property type="project" value="UniProtKB-SubCell"/>
</dbReference>
<dbReference type="HAMAP" id="MF_00695">
    <property type="entry name" value="HflD_protein"/>
    <property type="match status" value="1"/>
</dbReference>
<dbReference type="NCBIfam" id="NF001246">
    <property type="entry name" value="PRK00218.1-2"/>
    <property type="match status" value="1"/>
</dbReference>
<dbReference type="InterPro" id="IPR035932">
    <property type="entry name" value="HflD-like_sf"/>
</dbReference>
<protein>
    <recommendedName>
        <fullName evidence="4">High frequency lysogenization protein HflD homolog</fullName>
    </recommendedName>
</protein>
<evidence type="ECO:0000256" key="2">
    <source>
        <dbReference type="ARBA" id="ARBA00022490"/>
    </source>
</evidence>
<dbReference type="EMBL" id="FMUN01000008">
    <property type="protein sequence ID" value="SCY62142.1"/>
    <property type="molecule type" value="Genomic_DNA"/>
</dbReference>
<evidence type="ECO:0000313" key="6">
    <source>
        <dbReference type="Proteomes" id="UP000183104"/>
    </source>
</evidence>
<comment type="similarity">
    <text evidence="4">Belongs to the HflD family.</text>
</comment>
<keyword evidence="1 4" id="KW-1003">Cell membrane</keyword>
<evidence type="ECO:0000313" key="5">
    <source>
        <dbReference type="EMBL" id="SCY62142.1"/>
    </source>
</evidence>
<dbReference type="SUPFAM" id="SSF101322">
    <property type="entry name" value="YcfC-like"/>
    <property type="match status" value="1"/>
</dbReference>
<dbReference type="InterPro" id="IPR007451">
    <property type="entry name" value="HflD"/>
</dbReference>
<evidence type="ECO:0000256" key="4">
    <source>
        <dbReference type="HAMAP-Rule" id="MF_00695"/>
    </source>
</evidence>
<dbReference type="Gene3D" id="1.10.3890.10">
    <property type="entry name" value="HflD-like"/>
    <property type="match status" value="1"/>
</dbReference>
<dbReference type="PATRIC" id="fig|381306.5.peg.2783"/>
<organism evidence="5 6">
    <name type="scientific">Thiohalorhabdus denitrificans</name>
    <dbReference type="NCBI Taxonomy" id="381306"/>
    <lineage>
        <taxon>Bacteria</taxon>
        <taxon>Pseudomonadati</taxon>
        <taxon>Pseudomonadota</taxon>
        <taxon>Gammaproteobacteria</taxon>
        <taxon>Thiohalorhabdales</taxon>
        <taxon>Thiohalorhabdaceae</taxon>
        <taxon>Thiohalorhabdus</taxon>
    </lineage>
</organism>
<dbReference type="PANTHER" id="PTHR38100:SF1">
    <property type="entry name" value="HIGH FREQUENCY LYSOGENIZATION PROTEIN HFLD"/>
    <property type="match status" value="1"/>
</dbReference>
<dbReference type="STRING" id="381306.AN478_06795"/>
<dbReference type="PANTHER" id="PTHR38100">
    <property type="entry name" value="HIGH FREQUENCY LYSOGENIZATION PROTEIN HFLD"/>
    <property type="match status" value="1"/>
</dbReference>
<evidence type="ECO:0000256" key="3">
    <source>
        <dbReference type="ARBA" id="ARBA00023136"/>
    </source>
</evidence>
<reference evidence="6" key="1">
    <citation type="submission" date="2016-10" db="EMBL/GenBank/DDBJ databases">
        <authorList>
            <person name="Varghese N."/>
        </authorList>
    </citation>
    <scope>NUCLEOTIDE SEQUENCE [LARGE SCALE GENOMIC DNA]</scope>
    <source>
        <strain evidence="6">HL 19</strain>
    </source>
</reference>
<name>A0A0P9CUZ3_9GAMM</name>
<dbReference type="OrthoDB" id="9788031at2"/>
<keyword evidence="2 4" id="KW-0963">Cytoplasm</keyword>
<dbReference type="Proteomes" id="UP000183104">
    <property type="component" value="Unassembled WGS sequence"/>
</dbReference>